<dbReference type="Gene3D" id="3.10.105.10">
    <property type="entry name" value="Dipeptide-binding Protein, Domain 3"/>
    <property type="match status" value="1"/>
</dbReference>
<proteinExistence type="predicted"/>
<dbReference type="RefSeq" id="WP_380727275.1">
    <property type="nucleotide sequence ID" value="NZ_JBHTLK010000187.1"/>
</dbReference>
<organism evidence="3 4">
    <name type="scientific">Saccharothrix hoggarensis</name>
    <dbReference type="NCBI Taxonomy" id="913853"/>
    <lineage>
        <taxon>Bacteria</taxon>
        <taxon>Bacillati</taxon>
        <taxon>Actinomycetota</taxon>
        <taxon>Actinomycetes</taxon>
        <taxon>Pseudonocardiales</taxon>
        <taxon>Pseudonocardiaceae</taxon>
        <taxon>Saccharothrix</taxon>
    </lineage>
</organism>
<dbReference type="PROSITE" id="PS51257">
    <property type="entry name" value="PROKAR_LIPOPROTEIN"/>
    <property type="match status" value="1"/>
</dbReference>
<feature type="chain" id="PRO_5046047164" evidence="1">
    <location>
        <begin position="21"/>
        <end position="556"/>
    </location>
</feature>
<dbReference type="Proteomes" id="UP001597168">
    <property type="component" value="Unassembled WGS sequence"/>
</dbReference>
<evidence type="ECO:0000256" key="1">
    <source>
        <dbReference type="SAM" id="SignalP"/>
    </source>
</evidence>
<evidence type="ECO:0000259" key="2">
    <source>
        <dbReference type="Pfam" id="PF00496"/>
    </source>
</evidence>
<dbReference type="Gene3D" id="3.90.76.10">
    <property type="entry name" value="Dipeptide-binding Protein, Domain 1"/>
    <property type="match status" value="1"/>
</dbReference>
<dbReference type="InterPro" id="IPR000914">
    <property type="entry name" value="SBP_5_dom"/>
</dbReference>
<sequence length="556" mass="59413">MGTRKVLAVVAALVLSGCTATPPPPLVPSTPGMTVVPKEKVNEVVVGMDDIKGGYNPHTLAGQSTVTTALAELLLPSTFRVDADGTPRPDLDLLVSAEVTKAEPYTVTYTLRRDASWSDSAPIAAEDFVYLWQRMRAEPGVISPAGYRLIDDIASREGGKVVEVVFSEPYPGWRSLFHHLLPAHLLKDAPGGWTAALADSFPATAGPFAVRSLDQPRGEIVLERNDRFWEQPPALDRLVLRRAGQHDAIEAIDNGDHQVALIRADAIAVKDVEELAKTTPVTTAVVPRPEVVQLLLRPASPRMQDVRVRTAVMNTLDRDALIATGARSGPSENLRADAQVVPPSKRGYVPTIPPEVGDPAQLLTEAGYTRPEGGAWGRDDKPLELTIAAPAGVEPYVAIANQVQRQLSLSGIGARVLTTQPNQLFGQDLSDTAASNEVVDIAVVPLVDTGDSAALLASTFGCRPSPEDGGTPIPANLSGFCDQAVQPVIEQALRGELLLSDALGTIEPVLWQQAVSMPLFQVADLLVVRPEARNVTAGAPFAGPLSDARTWRREDR</sequence>
<accession>A0ABW3R1P2</accession>
<feature type="signal peptide" evidence="1">
    <location>
        <begin position="1"/>
        <end position="20"/>
    </location>
</feature>
<evidence type="ECO:0000313" key="4">
    <source>
        <dbReference type="Proteomes" id="UP001597168"/>
    </source>
</evidence>
<evidence type="ECO:0000313" key="3">
    <source>
        <dbReference type="EMBL" id="MFD1150830.1"/>
    </source>
</evidence>
<reference evidence="4" key="1">
    <citation type="journal article" date="2019" name="Int. J. Syst. Evol. Microbiol.">
        <title>The Global Catalogue of Microorganisms (GCM) 10K type strain sequencing project: providing services to taxonomists for standard genome sequencing and annotation.</title>
        <authorList>
            <consortium name="The Broad Institute Genomics Platform"/>
            <consortium name="The Broad Institute Genome Sequencing Center for Infectious Disease"/>
            <person name="Wu L."/>
            <person name="Ma J."/>
        </authorList>
    </citation>
    <scope>NUCLEOTIDE SEQUENCE [LARGE SCALE GENOMIC DNA]</scope>
    <source>
        <strain evidence="4">CCUG 60214</strain>
    </source>
</reference>
<dbReference type="Gene3D" id="3.40.190.10">
    <property type="entry name" value="Periplasmic binding protein-like II"/>
    <property type="match status" value="1"/>
</dbReference>
<dbReference type="Pfam" id="PF00496">
    <property type="entry name" value="SBP_bac_5"/>
    <property type="match status" value="1"/>
</dbReference>
<keyword evidence="4" id="KW-1185">Reference proteome</keyword>
<comment type="caution">
    <text evidence="3">The sequence shown here is derived from an EMBL/GenBank/DDBJ whole genome shotgun (WGS) entry which is preliminary data.</text>
</comment>
<dbReference type="PANTHER" id="PTHR30290">
    <property type="entry name" value="PERIPLASMIC BINDING COMPONENT OF ABC TRANSPORTER"/>
    <property type="match status" value="1"/>
</dbReference>
<name>A0ABW3R1P2_9PSEU</name>
<dbReference type="InterPro" id="IPR039424">
    <property type="entry name" value="SBP_5"/>
</dbReference>
<feature type="domain" description="Solute-binding protein family 5" evidence="2">
    <location>
        <begin position="103"/>
        <end position="444"/>
    </location>
</feature>
<dbReference type="EMBL" id="JBHTLK010000187">
    <property type="protein sequence ID" value="MFD1150830.1"/>
    <property type="molecule type" value="Genomic_DNA"/>
</dbReference>
<dbReference type="SUPFAM" id="SSF53850">
    <property type="entry name" value="Periplasmic binding protein-like II"/>
    <property type="match status" value="1"/>
</dbReference>
<keyword evidence="1" id="KW-0732">Signal</keyword>
<dbReference type="CDD" id="cd08501">
    <property type="entry name" value="PBP2_Lpqw"/>
    <property type="match status" value="1"/>
</dbReference>
<gene>
    <name evidence="3" type="ORF">ACFQ3T_27190</name>
</gene>
<protein>
    <submittedName>
        <fullName evidence="3">ABC transporter family substrate-binding protein</fullName>
    </submittedName>
</protein>
<dbReference type="PANTHER" id="PTHR30290:SF65">
    <property type="entry name" value="MONOACYL PHOSPHATIDYLINOSITOL TETRAMANNOSIDE-BINDING PROTEIN LPQW-RELATED"/>
    <property type="match status" value="1"/>
</dbReference>